<sequence length="295" mass="32809">MLMLSLFYDLQNPMFKKHDFDATQFLEGVGPALENYHNLSGALENELHDIYAKKQDDVDGSNEDSGEEKDATKIEMKGLSEEEKDAVTSTINMIQKHLSPDQKIASAVLEHDWTEVAKKEPESVAGQLSRMLTDELFGHFQLSAKTAFLLHSRAGQLKFDEGSCTVNNVALLSARAFRCKELPLDESNDEDPESSGPRYEILDDFLSDNAEGDEQESDVAAQLEVLYDVTSHFSIDRGNDASDDNESEKGDQPTEMDTTVVSVAVLEGFLKGGPEGELRWKLALHRPAFEFPGMQ</sequence>
<gene>
    <name evidence="2" type="ORF">CYCCA115_LOCUS424</name>
</gene>
<dbReference type="Proteomes" id="UP001295423">
    <property type="component" value="Unassembled WGS sequence"/>
</dbReference>
<keyword evidence="3" id="KW-1185">Reference proteome</keyword>
<accession>A0AAD2CKS6</accession>
<proteinExistence type="predicted"/>
<dbReference type="EMBL" id="CAKOGP040000001">
    <property type="protein sequence ID" value="CAJ1905197.1"/>
    <property type="molecule type" value="Genomic_DNA"/>
</dbReference>
<reference evidence="2" key="1">
    <citation type="submission" date="2023-08" db="EMBL/GenBank/DDBJ databases">
        <authorList>
            <person name="Audoor S."/>
            <person name="Bilcke G."/>
        </authorList>
    </citation>
    <scope>NUCLEOTIDE SEQUENCE</scope>
</reference>
<evidence type="ECO:0000313" key="2">
    <source>
        <dbReference type="EMBL" id="CAJ1905197.1"/>
    </source>
</evidence>
<evidence type="ECO:0000256" key="1">
    <source>
        <dbReference type="SAM" id="MobiDB-lite"/>
    </source>
</evidence>
<evidence type="ECO:0000313" key="3">
    <source>
        <dbReference type="Proteomes" id="UP001295423"/>
    </source>
</evidence>
<feature type="region of interest" description="Disordered" evidence="1">
    <location>
        <begin position="234"/>
        <end position="258"/>
    </location>
</feature>
<dbReference type="AlphaFoldDB" id="A0AAD2CKS6"/>
<name>A0AAD2CKS6_9STRA</name>
<organism evidence="2 3">
    <name type="scientific">Cylindrotheca closterium</name>
    <dbReference type="NCBI Taxonomy" id="2856"/>
    <lineage>
        <taxon>Eukaryota</taxon>
        <taxon>Sar</taxon>
        <taxon>Stramenopiles</taxon>
        <taxon>Ochrophyta</taxon>
        <taxon>Bacillariophyta</taxon>
        <taxon>Bacillariophyceae</taxon>
        <taxon>Bacillariophycidae</taxon>
        <taxon>Bacillariales</taxon>
        <taxon>Bacillariaceae</taxon>
        <taxon>Cylindrotheca</taxon>
    </lineage>
</organism>
<comment type="caution">
    <text evidence="2">The sequence shown here is derived from an EMBL/GenBank/DDBJ whole genome shotgun (WGS) entry which is preliminary data.</text>
</comment>
<protein>
    <submittedName>
        <fullName evidence="2">Uncharacterized protein</fullName>
    </submittedName>
</protein>